<protein>
    <submittedName>
        <fullName evidence="6">Similar to ZMAT5: Zinc finger matrin-type protein 5 (Homo sapiens)</fullName>
    </submittedName>
</protein>
<dbReference type="InterPro" id="IPR036855">
    <property type="entry name" value="Znf_CCCH_sf"/>
</dbReference>
<dbReference type="AlphaFoldDB" id="A0A8J2HBW4"/>
<comment type="caution">
    <text evidence="6">The sequence shown here is derived from an EMBL/GenBank/DDBJ whole genome shotgun (WGS) entry which is preliminary data.</text>
</comment>
<evidence type="ECO:0000313" key="6">
    <source>
        <dbReference type="EMBL" id="CAG5093134.1"/>
    </source>
</evidence>
<feature type="domain" description="C3H1-type" evidence="5">
    <location>
        <begin position="17"/>
        <end position="45"/>
    </location>
</feature>
<dbReference type="Gene3D" id="2.30.30.1190">
    <property type="match status" value="1"/>
</dbReference>
<sequence length="133" mass="15283">MKTRFSKNGPKDILKDEACKIPCKKFFTSGECVFGNNCKFSHYSALEIQALEKIVTWRNQTQSEISVEDGRQAHDIMNEYFQHPVVTACKEVIYPAWNITSALKTYENSSPSLSLILPQHITDSNFEKWGFKE</sequence>
<keyword evidence="1 4" id="KW-0479">Metal-binding</keyword>
<keyword evidence="2 4" id="KW-0863">Zinc-finger</keyword>
<proteinExistence type="predicted"/>
<dbReference type="PROSITE" id="PS50103">
    <property type="entry name" value="ZF_C3H1"/>
    <property type="match status" value="1"/>
</dbReference>
<dbReference type="InterPro" id="IPR041367">
    <property type="entry name" value="Znf-CCCH_4"/>
</dbReference>
<gene>
    <name evidence="6" type="ORF">HICCMSTLAB_LOCUS6610</name>
</gene>
<dbReference type="InterPro" id="IPR000571">
    <property type="entry name" value="Znf_CCCH"/>
</dbReference>
<reference evidence="6" key="1">
    <citation type="submission" date="2021-04" db="EMBL/GenBank/DDBJ databases">
        <authorList>
            <person name="Chebbi M.A.C M."/>
        </authorList>
    </citation>
    <scope>NUCLEOTIDE SEQUENCE</scope>
</reference>
<evidence type="ECO:0000259" key="5">
    <source>
        <dbReference type="PROSITE" id="PS50103"/>
    </source>
</evidence>
<feature type="zinc finger region" description="C3H1-type" evidence="4">
    <location>
        <begin position="17"/>
        <end position="45"/>
    </location>
</feature>
<evidence type="ECO:0000256" key="2">
    <source>
        <dbReference type="ARBA" id="ARBA00022771"/>
    </source>
</evidence>
<dbReference type="GO" id="GO:0008270">
    <property type="term" value="F:zinc ion binding"/>
    <property type="evidence" value="ECO:0007669"/>
    <property type="project" value="UniProtKB-KW"/>
</dbReference>
<accession>A0A8J2HBW4</accession>
<name>A0A8J2HBW4_COTCN</name>
<evidence type="ECO:0000256" key="4">
    <source>
        <dbReference type="PROSITE-ProRule" id="PRU00723"/>
    </source>
</evidence>
<dbReference type="EMBL" id="CAJNRD030001120">
    <property type="protein sequence ID" value="CAG5093134.1"/>
    <property type="molecule type" value="Genomic_DNA"/>
</dbReference>
<evidence type="ECO:0000313" key="7">
    <source>
        <dbReference type="Proteomes" id="UP000786811"/>
    </source>
</evidence>
<keyword evidence="7" id="KW-1185">Reference proteome</keyword>
<organism evidence="6 7">
    <name type="scientific">Cotesia congregata</name>
    <name type="common">Parasitoid wasp</name>
    <name type="synonym">Apanteles congregatus</name>
    <dbReference type="NCBI Taxonomy" id="51543"/>
    <lineage>
        <taxon>Eukaryota</taxon>
        <taxon>Metazoa</taxon>
        <taxon>Ecdysozoa</taxon>
        <taxon>Arthropoda</taxon>
        <taxon>Hexapoda</taxon>
        <taxon>Insecta</taxon>
        <taxon>Pterygota</taxon>
        <taxon>Neoptera</taxon>
        <taxon>Endopterygota</taxon>
        <taxon>Hymenoptera</taxon>
        <taxon>Apocrita</taxon>
        <taxon>Ichneumonoidea</taxon>
        <taxon>Braconidae</taxon>
        <taxon>Microgastrinae</taxon>
        <taxon>Cotesia</taxon>
    </lineage>
</organism>
<evidence type="ECO:0000256" key="3">
    <source>
        <dbReference type="ARBA" id="ARBA00022833"/>
    </source>
</evidence>
<dbReference type="OrthoDB" id="2417221at2759"/>
<dbReference type="Proteomes" id="UP000786811">
    <property type="component" value="Unassembled WGS sequence"/>
</dbReference>
<dbReference type="SUPFAM" id="SSF90229">
    <property type="entry name" value="CCCH zinc finger"/>
    <property type="match status" value="1"/>
</dbReference>
<keyword evidence="3 4" id="KW-0862">Zinc</keyword>
<evidence type="ECO:0000256" key="1">
    <source>
        <dbReference type="ARBA" id="ARBA00022723"/>
    </source>
</evidence>
<dbReference type="Pfam" id="PF18044">
    <property type="entry name" value="zf-CCCH_4"/>
    <property type="match status" value="1"/>
</dbReference>